<evidence type="ECO:0000313" key="2">
    <source>
        <dbReference type="Proteomes" id="UP000250796"/>
    </source>
</evidence>
<proteinExistence type="predicted"/>
<dbReference type="Gene3D" id="1.10.3540.10">
    <property type="entry name" value="uncharacterized protein from magnetospirillum magneticum domain"/>
    <property type="match status" value="1"/>
</dbReference>
<dbReference type="KEGG" id="minf:MESINF_1144"/>
<keyword evidence="2" id="KW-1185">Reference proteome</keyword>
<dbReference type="InterPro" id="IPR023137">
    <property type="entry name" value="BrxA_sf"/>
</dbReference>
<evidence type="ECO:0000313" key="1">
    <source>
        <dbReference type="EMBL" id="SSC12588.1"/>
    </source>
</evidence>
<organism evidence="1 2">
    <name type="scientific">Mesotoga infera</name>
    <dbReference type="NCBI Taxonomy" id="1236046"/>
    <lineage>
        <taxon>Bacteria</taxon>
        <taxon>Thermotogati</taxon>
        <taxon>Thermotogota</taxon>
        <taxon>Thermotogae</taxon>
        <taxon>Kosmotogales</taxon>
        <taxon>Kosmotogaceae</taxon>
        <taxon>Mesotoga</taxon>
    </lineage>
</organism>
<dbReference type="RefSeq" id="WP_169698883.1">
    <property type="nucleotide sequence ID" value="NZ_LS974202.1"/>
</dbReference>
<dbReference type="AlphaFoldDB" id="A0A7Z7PRA5"/>
<accession>A0A7Z7PRA5</accession>
<evidence type="ECO:0008006" key="3">
    <source>
        <dbReference type="Google" id="ProtNLM"/>
    </source>
</evidence>
<protein>
    <recommendedName>
        <fullName evidence="3">DUF1819 family protein</fullName>
    </recommendedName>
</protein>
<dbReference type="EMBL" id="LS974202">
    <property type="protein sequence ID" value="SSC12588.1"/>
    <property type="molecule type" value="Genomic_DNA"/>
</dbReference>
<dbReference type="Proteomes" id="UP000250796">
    <property type="component" value="Chromosome MESINF"/>
</dbReference>
<name>A0A7Z7PRA5_9BACT</name>
<reference evidence="1 2" key="1">
    <citation type="submission" date="2017-01" db="EMBL/GenBank/DDBJ databases">
        <authorList>
            <person name="Erauso G."/>
        </authorList>
    </citation>
    <scope>NUCLEOTIDE SEQUENCE [LARGE SCALE GENOMIC DNA]</scope>
    <source>
        <strain evidence="1">MESINF1</strain>
    </source>
</reference>
<sequence length="251" mass="28917">MQPNSRTHLDKAFDHLDNVIYIMGEVIKGRNAEEIRKHLVEDDPFNKSREYRGNIANWLIGDYVRGFTPSALDVFARIMTSDVIETQIKRELLFWKNCERDSLARALTLEHIYPAYHRGEPFLLREDVVEFIVKKAGFTKYMSDKRITNYLSITSKLGMAESNGKNIDLHFFRPKRESVTAVLYFLFNSKLSPSAILKADDFKYLLLDERDLLSYLAGLNASGIIEFAMAGDVVRLEPKIDFEVLLDALAR</sequence>
<gene>
    <name evidence="1" type="ORF">MESINF_1144</name>
</gene>